<dbReference type="Pfam" id="PF00293">
    <property type="entry name" value="NUDIX"/>
    <property type="match status" value="1"/>
</dbReference>
<evidence type="ECO:0000313" key="4">
    <source>
        <dbReference type="Proteomes" id="UP001358193"/>
    </source>
</evidence>
<dbReference type="InterPro" id="IPR015797">
    <property type="entry name" value="NUDIX_hydrolase-like_dom_sf"/>
</dbReference>
<dbReference type="GO" id="GO:0016787">
    <property type="term" value="F:hydrolase activity"/>
    <property type="evidence" value="ECO:0007669"/>
    <property type="project" value="UniProtKB-KW"/>
</dbReference>
<evidence type="ECO:0000256" key="1">
    <source>
        <dbReference type="ARBA" id="ARBA00022801"/>
    </source>
</evidence>
<keyword evidence="4" id="KW-1185">Reference proteome</keyword>
<accession>A0ABZ0Z2G6</accession>
<dbReference type="SUPFAM" id="SSF55811">
    <property type="entry name" value="Nudix"/>
    <property type="match status" value="1"/>
</dbReference>
<dbReference type="InterPro" id="IPR020084">
    <property type="entry name" value="NUDIX_hydrolase_CS"/>
</dbReference>
<name>A0ABZ0Z2G6_9CAUD</name>
<protein>
    <submittedName>
        <fullName evidence="3">MutT/NUDIX hydrolase</fullName>
    </submittedName>
</protein>
<dbReference type="EMBL" id="OR769223">
    <property type="protein sequence ID" value="WQJ53388.1"/>
    <property type="molecule type" value="Genomic_DNA"/>
</dbReference>
<dbReference type="PROSITE" id="PS00893">
    <property type="entry name" value="NUDIX_BOX"/>
    <property type="match status" value="1"/>
</dbReference>
<reference evidence="3 4" key="1">
    <citation type="submission" date="2023-11" db="EMBL/GenBank/DDBJ databases">
        <authorList>
            <person name="Cook R."/>
            <person name="Crisci M."/>
            <person name="Pye H."/>
            <person name="Adriaenssens E."/>
            <person name="Santini J."/>
        </authorList>
    </citation>
    <scope>NUCLEOTIDE SEQUENCE [LARGE SCALE GENOMIC DNA]</scope>
    <source>
        <strain evidence="3">Lak_Megaphage_Sonny</strain>
    </source>
</reference>
<evidence type="ECO:0000259" key="2">
    <source>
        <dbReference type="PROSITE" id="PS51462"/>
    </source>
</evidence>
<proteinExistence type="predicted"/>
<organism evidence="3 4">
    <name type="scientific">phage Lak_Megaphage_Sonny</name>
    <dbReference type="NCBI Taxonomy" id="3109229"/>
    <lineage>
        <taxon>Viruses</taxon>
        <taxon>Duplodnaviria</taxon>
        <taxon>Heunggongvirae</taxon>
        <taxon>Uroviricota</taxon>
        <taxon>Caudoviricetes</taxon>
        <taxon>Caudoviricetes code 15 clade</taxon>
    </lineage>
</organism>
<dbReference type="InterPro" id="IPR000086">
    <property type="entry name" value="NUDIX_hydrolase_dom"/>
</dbReference>
<dbReference type="Proteomes" id="UP001358193">
    <property type="component" value="Segment"/>
</dbReference>
<sequence>MERQENRPCYDKEGNMIGWLSRSVAVATALFIKENGEWYVLVSERGPGTPDPEYIGAYNAICGYLDYGETIKEAAYREIKEECGVSTQINLNLLDIIDDPEENKRQNIVFRMYGILNGQKSDYEKQFSHDGNEPGEVGDIRFIPVNALDTVRWAFGHKQFILSAMADIDRQMNP</sequence>
<dbReference type="PROSITE" id="PS51462">
    <property type="entry name" value="NUDIX"/>
    <property type="match status" value="1"/>
</dbReference>
<evidence type="ECO:0000313" key="3">
    <source>
        <dbReference type="EMBL" id="WQJ53388.1"/>
    </source>
</evidence>
<dbReference type="Gene3D" id="3.90.79.10">
    <property type="entry name" value="Nucleoside Triphosphate Pyrophosphohydrolase"/>
    <property type="match status" value="1"/>
</dbReference>
<keyword evidence="1 3" id="KW-0378">Hydrolase</keyword>
<feature type="domain" description="Nudix hydrolase" evidence="2">
    <location>
        <begin position="21"/>
        <end position="167"/>
    </location>
</feature>